<gene>
    <name evidence="4" type="ORF">ACFQ0P_06305</name>
</gene>
<proteinExistence type="predicted"/>
<dbReference type="Gene3D" id="2.60.120.1600">
    <property type="match status" value="1"/>
</dbReference>
<dbReference type="InterPro" id="IPR010679">
    <property type="entry name" value="DUF1254"/>
</dbReference>
<protein>
    <submittedName>
        <fullName evidence="4">DUF1254 domain-containing protein</fullName>
    </submittedName>
</protein>
<dbReference type="EMBL" id="JBHTII010000001">
    <property type="protein sequence ID" value="MFD0790003.1"/>
    <property type="molecule type" value="Genomic_DNA"/>
</dbReference>
<dbReference type="SUPFAM" id="SSF160935">
    <property type="entry name" value="VPA0735-like"/>
    <property type="match status" value="1"/>
</dbReference>
<dbReference type="PANTHER" id="PTHR36509">
    <property type="entry name" value="BLL3101 PROTEIN"/>
    <property type="match status" value="1"/>
</dbReference>
<feature type="region of interest" description="Disordered" evidence="1">
    <location>
        <begin position="319"/>
        <end position="385"/>
    </location>
</feature>
<dbReference type="Pfam" id="PF06742">
    <property type="entry name" value="DUF1214"/>
    <property type="match status" value="1"/>
</dbReference>
<keyword evidence="5" id="KW-1185">Reference proteome</keyword>
<dbReference type="Pfam" id="PF06863">
    <property type="entry name" value="DUF1254"/>
    <property type="match status" value="1"/>
</dbReference>
<organism evidence="4 5">
    <name type="scientific">Microbacterium insulae</name>
    <dbReference type="NCBI Taxonomy" id="483014"/>
    <lineage>
        <taxon>Bacteria</taxon>
        <taxon>Bacillati</taxon>
        <taxon>Actinomycetota</taxon>
        <taxon>Actinomycetes</taxon>
        <taxon>Micrococcales</taxon>
        <taxon>Microbacteriaceae</taxon>
        <taxon>Microbacterium</taxon>
    </lineage>
</organism>
<dbReference type="PANTHER" id="PTHR36509:SF2">
    <property type="entry name" value="BLL3101 PROTEIN"/>
    <property type="match status" value="1"/>
</dbReference>
<accession>A0ABW3AH83</accession>
<reference evidence="5" key="1">
    <citation type="journal article" date="2019" name="Int. J. Syst. Evol. Microbiol.">
        <title>The Global Catalogue of Microorganisms (GCM) 10K type strain sequencing project: providing services to taxonomists for standard genome sequencing and annotation.</title>
        <authorList>
            <consortium name="The Broad Institute Genomics Platform"/>
            <consortium name="The Broad Institute Genome Sequencing Center for Infectious Disease"/>
            <person name="Wu L."/>
            <person name="Ma J."/>
        </authorList>
    </citation>
    <scope>NUCLEOTIDE SEQUENCE [LARGE SCALE GENOMIC DNA]</scope>
    <source>
        <strain evidence="5">CCUG 54523</strain>
    </source>
</reference>
<feature type="domain" description="DUF1254" evidence="3">
    <location>
        <begin position="29"/>
        <end position="85"/>
    </location>
</feature>
<evidence type="ECO:0000259" key="3">
    <source>
        <dbReference type="Pfam" id="PF06863"/>
    </source>
</evidence>
<comment type="caution">
    <text evidence="4">The sequence shown here is derived from an EMBL/GenBank/DDBJ whole genome shotgun (WGS) entry which is preliminary data.</text>
</comment>
<feature type="domain" description="DUF1214" evidence="2">
    <location>
        <begin position="219"/>
        <end position="298"/>
    </location>
</feature>
<evidence type="ECO:0000313" key="5">
    <source>
        <dbReference type="Proteomes" id="UP001597055"/>
    </source>
</evidence>
<dbReference type="RefSeq" id="WP_204981251.1">
    <property type="nucleotide sequence ID" value="NZ_JBHTII010000001.1"/>
</dbReference>
<dbReference type="Proteomes" id="UP001597055">
    <property type="component" value="Unassembled WGS sequence"/>
</dbReference>
<sequence>MSIHVNVDNFVRAETDRMFADIQREAGGVNTFRHNREPASIEAQTVIRLNRDTLYSFAVVDLTEGATLVVPDPGERYLSVMIVDQGHFIRAVLHGAGTHDLAALAPGADYVLVAVRTLVDPTDEGDIAEVARLQDEIELTAHSSKPWEMPDYDTASLDATRTALLSLASGLRGFDRTFGAPDEVDEVRHLIGTAAGWGGLPMTEASYVGVDPQQPVGFYDLTMRDVPVDAFWSISVYNASGYFEPNAENKYTVNSVTGVRDEDGSITVHFTPPGEATLPNSIPLPEGWNYLVRLYRPRPEFLDGSWQVPDLVRRADLRTGNHHEDEDEPTDAAPGPAEEAAGSPDEPAVEPAGSPDDAAWSEPAPSQPARTEEEPVPGEEASPAT</sequence>
<evidence type="ECO:0000313" key="4">
    <source>
        <dbReference type="EMBL" id="MFD0790003.1"/>
    </source>
</evidence>
<evidence type="ECO:0000256" key="1">
    <source>
        <dbReference type="SAM" id="MobiDB-lite"/>
    </source>
</evidence>
<evidence type="ECO:0000259" key="2">
    <source>
        <dbReference type="Pfam" id="PF06742"/>
    </source>
</evidence>
<feature type="compositionally biased region" description="Low complexity" evidence="1">
    <location>
        <begin position="331"/>
        <end position="346"/>
    </location>
</feature>
<name>A0ABW3AH83_9MICO</name>
<dbReference type="InterPro" id="IPR010621">
    <property type="entry name" value="DUF1214"/>
</dbReference>